<evidence type="ECO:0000313" key="2">
    <source>
        <dbReference type="Proteomes" id="UP001234297"/>
    </source>
</evidence>
<name>A0ACC2LC75_PERAE</name>
<accession>A0ACC2LC75</accession>
<evidence type="ECO:0000313" key="1">
    <source>
        <dbReference type="EMBL" id="KAJ8631091.1"/>
    </source>
</evidence>
<organism evidence="1 2">
    <name type="scientific">Persea americana</name>
    <name type="common">Avocado</name>
    <dbReference type="NCBI Taxonomy" id="3435"/>
    <lineage>
        <taxon>Eukaryota</taxon>
        <taxon>Viridiplantae</taxon>
        <taxon>Streptophyta</taxon>
        <taxon>Embryophyta</taxon>
        <taxon>Tracheophyta</taxon>
        <taxon>Spermatophyta</taxon>
        <taxon>Magnoliopsida</taxon>
        <taxon>Magnoliidae</taxon>
        <taxon>Laurales</taxon>
        <taxon>Lauraceae</taxon>
        <taxon>Persea</taxon>
    </lineage>
</organism>
<gene>
    <name evidence="1" type="ORF">MRB53_024414</name>
</gene>
<protein>
    <submittedName>
        <fullName evidence="1">Uncharacterized protein</fullName>
    </submittedName>
</protein>
<dbReference type="Proteomes" id="UP001234297">
    <property type="component" value="Chromosome 7"/>
</dbReference>
<reference evidence="1 2" key="1">
    <citation type="journal article" date="2022" name="Hortic Res">
        <title>A haplotype resolved chromosomal level avocado genome allows analysis of novel avocado genes.</title>
        <authorList>
            <person name="Nath O."/>
            <person name="Fletcher S.J."/>
            <person name="Hayward A."/>
            <person name="Shaw L.M."/>
            <person name="Masouleh A.K."/>
            <person name="Furtado A."/>
            <person name="Henry R.J."/>
            <person name="Mitter N."/>
        </authorList>
    </citation>
    <scope>NUCLEOTIDE SEQUENCE [LARGE SCALE GENOMIC DNA]</scope>
    <source>
        <strain evidence="2">cv. Hass</strain>
    </source>
</reference>
<keyword evidence="2" id="KW-1185">Reference proteome</keyword>
<dbReference type="EMBL" id="CM056815">
    <property type="protein sequence ID" value="KAJ8631091.1"/>
    <property type="molecule type" value="Genomic_DNA"/>
</dbReference>
<comment type="caution">
    <text evidence="1">The sequence shown here is derived from an EMBL/GenBank/DDBJ whole genome shotgun (WGS) entry which is preliminary data.</text>
</comment>
<sequence>MGNSSCAASMVSSRAVKVVFVDGRVEEYTRPVNAAQLMLENPIQFVCDSVDLKVGHRIPGLAADEELEPRGLYFLLPMNMLYSMLTVDDMVSLSYKASKALKQGGSKNIGRIFPVFGDLCLSPSEIKPLRPPIKYLHPKETYLRQRSWRPALDTIAESPCML</sequence>
<proteinExistence type="predicted"/>